<evidence type="ECO:0000313" key="2">
    <source>
        <dbReference type="Proteomes" id="UP001165122"/>
    </source>
</evidence>
<dbReference type="GO" id="GO:0035770">
    <property type="term" value="C:ribonucleoprotein granule"/>
    <property type="evidence" value="ECO:0007669"/>
    <property type="project" value="TreeGrafter"/>
</dbReference>
<comment type="caution">
    <text evidence="1">The sequence shown here is derived from an EMBL/GenBank/DDBJ whole genome shotgun (WGS) entry which is preliminary data.</text>
</comment>
<dbReference type="GO" id="GO:0003723">
    <property type="term" value="F:RNA binding"/>
    <property type="evidence" value="ECO:0007669"/>
    <property type="project" value="TreeGrafter"/>
</dbReference>
<dbReference type="InterPro" id="IPR050870">
    <property type="entry name" value="FAST_kinase"/>
</dbReference>
<gene>
    <name evidence="1" type="ORF">TrLO_g11483</name>
</gene>
<organism evidence="1 2">
    <name type="scientific">Triparma laevis f. longispina</name>
    <dbReference type="NCBI Taxonomy" id="1714387"/>
    <lineage>
        <taxon>Eukaryota</taxon>
        <taxon>Sar</taxon>
        <taxon>Stramenopiles</taxon>
        <taxon>Ochrophyta</taxon>
        <taxon>Bolidophyceae</taxon>
        <taxon>Parmales</taxon>
        <taxon>Triparmaceae</taxon>
        <taxon>Triparma</taxon>
    </lineage>
</organism>
<dbReference type="PANTHER" id="PTHR21228">
    <property type="entry name" value="FAST LEU-RICH DOMAIN-CONTAINING"/>
    <property type="match status" value="1"/>
</dbReference>
<reference evidence="2" key="1">
    <citation type="journal article" date="2023" name="Commun. Biol.">
        <title>Genome analysis of Parmales, the sister group of diatoms, reveals the evolutionary specialization of diatoms from phago-mixotrophs to photoautotrophs.</title>
        <authorList>
            <person name="Ban H."/>
            <person name="Sato S."/>
            <person name="Yoshikawa S."/>
            <person name="Yamada K."/>
            <person name="Nakamura Y."/>
            <person name="Ichinomiya M."/>
            <person name="Sato N."/>
            <person name="Blanc-Mathieu R."/>
            <person name="Endo H."/>
            <person name="Kuwata A."/>
            <person name="Ogata H."/>
        </authorList>
    </citation>
    <scope>NUCLEOTIDE SEQUENCE [LARGE SCALE GENOMIC DNA]</scope>
    <source>
        <strain evidence="2">NIES 3700</strain>
    </source>
</reference>
<dbReference type="GO" id="GO:0044528">
    <property type="term" value="P:regulation of mitochondrial mRNA stability"/>
    <property type="evidence" value="ECO:0007669"/>
    <property type="project" value="TreeGrafter"/>
</dbReference>
<keyword evidence="2" id="KW-1185">Reference proteome</keyword>
<dbReference type="PANTHER" id="PTHR21228:SF40">
    <property type="entry name" value="LD45607P"/>
    <property type="match status" value="1"/>
</dbReference>
<dbReference type="AlphaFoldDB" id="A0A9W7CDH7"/>
<dbReference type="OrthoDB" id="2019031at2759"/>
<evidence type="ECO:0000313" key="1">
    <source>
        <dbReference type="EMBL" id="GMI02641.1"/>
    </source>
</evidence>
<proteinExistence type="predicted"/>
<dbReference type="Proteomes" id="UP001165122">
    <property type="component" value="Unassembled WGS sequence"/>
</dbReference>
<accession>A0A9W7CDH7</accession>
<protein>
    <submittedName>
        <fullName evidence="1">Uncharacterized protein</fullName>
    </submittedName>
</protein>
<dbReference type="GO" id="GO:0005759">
    <property type="term" value="C:mitochondrial matrix"/>
    <property type="evidence" value="ECO:0007669"/>
    <property type="project" value="TreeGrafter"/>
</dbReference>
<name>A0A9W7CDH7_9STRA</name>
<dbReference type="EMBL" id="BRXW01000046">
    <property type="protein sequence ID" value="GMI02641.1"/>
    <property type="molecule type" value="Genomic_DNA"/>
</dbReference>
<dbReference type="GO" id="GO:0000963">
    <property type="term" value="P:mitochondrial RNA processing"/>
    <property type="evidence" value="ECO:0007669"/>
    <property type="project" value="TreeGrafter"/>
</dbReference>
<sequence>MFTLCLANIVHALGGMGVRSDKVVRFVEDNAERILVKAEPQAIVNIAYTFAKLFKASRYFEALDRENVVDELVNGTPQDTSNTIWAIATLGEKAGTLAHEINTVETSRIIVNGTPQAISNMIWATQQMKLACLELVTEIIRDADRIMANGNPQDLSNIAYALADLGYFDKSVFVAVAGQTERFTRHGTDQCLCNLLWSFAVAGNPNSSGA</sequence>